<dbReference type="EMBL" id="CAUYUJ010015622">
    <property type="protein sequence ID" value="CAK0856314.1"/>
    <property type="molecule type" value="Genomic_DNA"/>
</dbReference>
<keyword evidence="3" id="KW-1185">Reference proteome</keyword>
<dbReference type="Proteomes" id="UP001189429">
    <property type="component" value="Unassembled WGS sequence"/>
</dbReference>
<evidence type="ECO:0000313" key="3">
    <source>
        <dbReference type="Proteomes" id="UP001189429"/>
    </source>
</evidence>
<comment type="caution">
    <text evidence="2">The sequence shown here is derived from an EMBL/GenBank/DDBJ whole genome shotgun (WGS) entry which is preliminary data.</text>
</comment>
<feature type="compositionally biased region" description="Basic and acidic residues" evidence="1">
    <location>
        <begin position="85"/>
        <end position="94"/>
    </location>
</feature>
<organism evidence="2 3">
    <name type="scientific">Prorocentrum cordatum</name>
    <dbReference type="NCBI Taxonomy" id="2364126"/>
    <lineage>
        <taxon>Eukaryota</taxon>
        <taxon>Sar</taxon>
        <taxon>Alveolata</taxon>
        <taxon>Dinophyceae</taxon>
        <taxon>Prorocentrales</taxon>
        <taxon>Prorocentraceae</taxon>
        <taxon>Prorocentrum</taxon>
    </lineage>
</organism>
<name>A0ABN9UC17_9DINO</name>
<gene>
    <name evidence="2" type="ORF">PCOR1329_LOCUS46734</name>
</gene>
<protein>
    <submittedName>
        <fullName evidence="2">Uncharacterized protein</fullName>
    </submittedName>
</protein>
<feature type="region of interest" description="Disordered" evidence="1">
    <location>
        <begin position="1"/>
        <end position="113"/>
    </location>
</feature>
<feature type="compositionally biased region" description="Basic residues" evidence="1">
    <location>
        <begin position="96"/>
        <end position="113"/>
    </location>
</feature>
<accession>A0ABN9UC17</accession>
<reference evidence="2" key="1">
    <citation type="submission" date="2023-10" db="EMBL/GenBank/DDBJ databases">
        <authorList>
            <person name="Chen Y."/>
            <person name="Shah S."/>
            <person name="Dougan E. K."/>
            <person name="Thang M."/>
            <person name="Chan C."/>
        </authorList>
    </citation>
    <scope>NUCLEOTIDE SEQUENCE [LARGE SCALE GENOMIC DNA]</scope>
</reference>
<evidence type="ECO:0000313" key="2">
    <source>
        <dbReference type="EMBL" id="CAK0856314.1"/>
    </source>
</evidence>
<evidence type="ECO:0000256" key="1">
    <source>
        <dbReference type="SAM" id="MobiDB-lite"/>
    </source>
</evidence>
<proteinExistence type="predicted"/>
<sequence length="113" mass="11343">MREPLLGKAPPTRLVAFRPLAEGSAGPREASPDLLGDPAAHCDAGSATSLGIQTPLLGPPGASHRPDPTGPRATQGPGGSGERSSGGEKEEARGKGGGRKAKLPLRKIRGLGP</sequence>